<evidence type="ECO:0000256" key="3">
    <source>
        <dbReference type="ARBA" id="ARBA00022630"/>
    </source>
</evidence>
<feature type="domain" description="Acyl-CoA dehydrogenase/oxidase N-terminal" evidence="9">
    <location>
        <begin position="6"/>
        <end position="116"/>
    </location>
</feature>
<evidence type="ECO:0000256" key="4">
    <source>
        <dbReference type="ARBA" id="ARBA00022827"/>
    </source>
</evidence>
<reference evidence="10" key="1">
    <citation type="journal article" date="2020" name="mSystems">
        <title>Genome- and Community-Level Interaction Insights into Carbon Utilization and Element Cycling Functions of Hydrothermarchaeota in Hydrothermal Sediment.</title>
        <authorList>
            <person name="Zhou Z."/>
            <person name="Liu Y."/>
            <person name="Xu W."/>
            <person name="Pan J."/>
            <person name="Luo Z.H."/>
            <person name="Li M."/>
        </authorList>
    </citation>
    <scope>NUCLEOTIDE SEQUENCE [LARGE SCALE GENOMIC DNA]</scope>
    <source>
        <strain evidence="10">SpSt-210</strain>
    </source>
</reference>
<keyword evidence="5 6" id="KW-0560">Oxidoreductase</keyword>
<dbReference type="GO" id="GO:0050660">
    <property type="term" value="F:flavin adenine dinucleotide binding"/>
    <property type="evidence" value="ECO:0007669"/>
    <property type="project" value="InterPro"/>
</dbReference>
<comment type="similarity">
    <text evidence="2 6">Belongs to the acyl-CoA dehydrogenase family.</text>
</comment>
<evidence type="ECO:0000256" key="2">
    <source>
        <dbReference type="ARBA" id="ARBA00009347"/>
    </source>
</evidence>
<comment type="cofactor">
    <cofactor evidence="1 6">
        <name>FAD</name>
        <dbReference type="ChEBI" id="CHEBI:57692"/>
    </cofactor>
</comment>
<gene>
    <name evidence="10" type="ORF">ENP34_12275</name>
</gene>
<keyword evidence="4 6" id="KW-0274">FAD</keyword>
<dbReference type="Pfam" id="PF00441">
    <property type="entry name" value="Acyl-CoA_dh_1"/>
    <property type="match status" value="1"/>
</dbReference>
<evidence type="ECO:0000256" key="5">
    <source>
        <dbReference type="ARBA" id="ARBA00023002"/>
    </source>
</evidence>
<sequence length="383" mass="41476">MDFEFTEDQVMLRGLMREFLSEQCPVSHVRAMMDDPRGYDRDLYRRLVQLGVLPFPEECGGGALGMIEQAIVLEEMGRIPYPGPYFSTVILAGSAIMASGDSRAQARYLPDVCNGDLTMTLAFLEDGISWGPDGISLSMAREGESYRLDGVKRFVPFGQSVDVILVVARSGGERGAEGISLVAVPTDAPGLVIEPEVMMDLTSKTATLRFDGVHVPAENVVGSVGGGWPAVEIALRQAAVGASAEMLGAARKSLEMSVDYAKVRKQFGQYIGQFQAIKHKLAEMLELVENAHAAVYYAAWALDAGAPDAVLAASVAKSTVNVAARRVCGEAIQVHGGIGFTWEYDLHLYFKRAKHLEPLYGDTEYHRERVLQEALAGRVAGSV</sequence>
<feature type="domain" description="Acyl-CoA oxidase/dehydrogenase middle" evidence="8">
    <location>
        <begin position="140"/>
        <end position="211"/>
    </location>
</feature>
<dbReference type="Pfam" id="PF02770">
    <property type="entry name" value="Acyl-CoA_dh_M"/>
    <property type="match status" value="1"/>
</dbReference>
<keyword evidence="3 6" id="KW-0285">Flavoprotein</keyword>
<dbReference type="Gene3D" id="2.40.110.10">
    <property type="entry name" value="Butyryl-CoA Dehydrogenase, subunit A, domain 2"/>
    <property type="match status" value="1"/>
</dbReference>
<dbReference type="InterPro" id="IPR009100">
    <property type="entry name" value="AcylCoA_DH/oxidase_NM_dom_sf"/>
</dbReference>
<dbReference type="InterPro" id="IPR037069">
    <property type="entry name" value="AcylCoA_DH/ox_N_sf"/>
</dbReference>
<dbReference type="EMBL" id="DSIY01000284">
    <property type="protein sequence ID" value="HEG92190.1"/>
    <property type="molecule type" value="Genomic_DNA"/>
</dbReference>
<feature type="domain" description="Acyl-CoA dehydrogenase/oxidase C-terminal" evidence="7">
    <location>
        <begin position="225"/>
        <end position="373"/>
    </location>
</feature>
<evidence type="ECO:0000259" key="9">
    <source>
        <dbReference type="Pfam" id="PF02771"/>
    </source>
</evidence>
<evidence type="ECO:0000256" key="6">
    <source>
        <dbReference type="RuleBase" id="RU362125"/>
    </source>
</evidence>
<organism evidence="10">
    <name type="scientific">Thermorudis peleae</name>
    <dbReference type="NCBI Taxonomy" id="1382356"/>
    <lineage>
        <taxon>Bacteria</taxon>
        <taxon>Pseudomonadati</taxon>
        <taxon>Thermomicrobiota</taxon>
        <taxon>Thermomicrobia</taxon>
        <taxon>Thermomicrobia incertae sedis</taxon>
        <taxon>Thermorudis</taxon>
    </lineage>
</organism>
<dbReference type="GO" id="GO:0003995">
    <property type="term" value="F:acyl-CoA dehydrogenase activity"/>
    <property type="evidence" value="ECO:0007669"/>
    <property type="project" value="TreeGrafter"/>
</dbReference>
<protein>
    <submittedName>
        <fullName evidence="10">Acyl-CoA dehydrogenase family protein</fullName>
    </submittedName>
</protein>
<dbReference type="SUPFAM" id="SSF56645">
    <property type="entry name" value="Acyl-CoA dehydrogenase NM domain-like"/>
    <property type="match status" value="1"/>
</dbReference>
<evidence type="ECO:0000259" key="7">
    <source>
        <dbReference type="Pfam" id="PF00441"/>
    </source>
</evidence>
<dbReference type="PANTHER" id="PTHR43884:SF20">
    <property type="entry name" value="ACYL-COA DEHYDROGENASE FADE28"/>
    <property type="match status" value="1"/>
</dbReference>
<dbReference type="CDD" id="cd00567">
    <property type="entry name" value="ACAD"/>
    <property type="match status" value="1"/>
</dbReference>
<dbReference type="PANTHER" id="PTHR43884">
    <property type="entry name" value="ACYL-COA DEHYDROGENASE"/>
    <property type="match status" value="1"/>
</dbReference>
<dbReference type="InterPro" id="IPR046373">
    <property type="entry name" value="Acyl-CoA_Oxase/DH_mid-dom_sf"/>
</dbReference>
<evidence type="ECO:0000313" key="10">
    <source>
        <dbReference type="EMBL" id="HEG92190.1"/>
    </source>
</evidence>
<dbReference type="InterPro" id="IPR036250">
    <property type="entry name" value="AcylCo_DH-like_C"/>
</dbReference>
<evidence type="ECO:0000259" key="8">
    <source>
        <dbReference type="Pfam" id="PF02770"/>
    </source>
</evidence>
<dbReference type="InterPro" id="IPR013786">
    <property type="entry name" value="AcylCoA_DH/ox_N"/>
</dbReference>
<dbReference type="AlphaFoldDB" id="A0A831TBV9"/>
<name>A0A831TBV9_9BACT</name>
<dbReference type="InterPro" id="IPR009075">
    <property type="entry name" value="AcylCo_DH/oxidase_C"/>
</dbReference>
<dbReference type="Gene3D" id="1.10.540.10">
    <property type="entry name" value="Acyl-CoA dehydrogenase/oxidase, N-terminal domain"/>
    <property type="match status" value="1"/>
</dbReference>
<dbReference type="InterPro" id="IPR006091">
    <property type="entry name" value="Acyl-CoA_Oxase/DH_mid-dom"/>
</dbReference>
<dbReference type="Pfam" id="PF02771">
    <property type="entry name" value="Acyl-CoA_dh_N"/>
    <property type="match status" value="1"/>
</dbReference>
<comment type="caution">
    <text evidence="10">The sequence shown here is derived from an EMBL/GenBank/DDBJ whole genome shotgun (WGS) entry which is preliminary data.</text>
</comment>
<evidence type="ECO:0000256" key="1">
    <source>
        <dbReference type="ARBA" id="ARBA00001974"/>
    </source>
</evidence>
<proteinExistence type="inferred from homology"/>
<dbReference type="SUPFAM" id="SSF47203">
    <property type="entry name" value="Acyl-CoA dehydrogenase C-terminal domain-like"/>
    <property type="match status" value="1"/>
</dbReference>
<dbReference type="Gene3D" id="1.20.140.10">
    <property type="entry name" value="Butyryl-CoA Dehydrogenase, subunit A, domain 3"/>
    <property type="match status" value="1"/>
</dbReference>
<accession>A0A831TBV9</accession>